<keyword evidence="3" id="KW-1185">Reference proteome</keyword>
<proteinExistence type="predicted"/>
<name>A0AAU9JVF0_9CILI</name>
<evidence type="ECO:0000259" key="1">
    <source>
        <dbReference type="PROSITE" id="PS50848"/>
    </source>
</evidence>
<evidence type="ECO:0000313" key="2">
    <source>
        <dbReference type="EMBL" id="CAG9327413.1"/>
    </source>
</evidence>
<dbReference type="CDD" id="cd00177">
    <property type="entry name" value="START"/>
    <property type="match status" value="1"/>
</dbReference>
<protein>
    <recommendedName>
        <fullName evidence="1">START domain-containing protein</fullName>
    </recommendedName>
</protein>
<dbReference type="GO" id="GO:0008289">
    <property type="term" value="F:lipid binding"/>
    <property type="evidence" value="ECO:0007669"/>
    <property type="project" value="InterPro"/>
</dbReference>
<dbReference type="Pfam" id="PF01852">
    <property type="entry name" value="START"/>
    <property type="match status" value="1"/>
</dbReference>
<dbReference type="EMBL" id="CAJZBQ010000043">
    <property type="protein sequence ID" value="CAG9327413.1"/>
    <property type="molecule type" value="Genomic_DNA"/>
</dbReference>
<dbReference type="Proteomes" id="UP001162131">
    <property type="component" value="Unassembled WGS sequence"/>
</dbReference>
<dbReference type="PROSITE" id="PS50848">
    <property type="entry name" value="START"/>
    <property type="match status" value="1"/>
</dbReference>
<gene>
    <name evidence="2" type="ORF">BSTOLATCC_MIC43452</name>
</gene>
<accession>A0AAU9JVF0</accession>
<dbReference type="Gene3D" id="3.30.530.20">
    <property type="match status" value="1"/>
</dbReference>
<sequence length="213" mass="24217">MDEESPAILAKLETAYLEAMNELSDMSGWEPIRDWSDLFTFRKNTESGLDKLKIESYIDRPPQKVCDYFYENFSKVYCELNPDVVAKFEVLKHFSDGTGRVKYDLINVPVPGISKREAVYFCKKLQFDENTFGFVDTSIDYEEVKADEGSIRVDLKYGLHLFEPLAGNPAKTHLSSVSLADPKGSIPASVINLGLGKRSDFYRTFIDILLKDI</sequence>
<dbReference type="SUPFAM" id="SSF55961">
    <property type="entry name" value="Bet v1-like"/>
    <property type="match status" value="1"/>
</dbReference>
<dbReference type="InterPro" id="IPR023393">
    <property type="entry name" value="START-like_dom_sf"/>
</dbReference>
<organism evidence="2 3">
    <name type="scientific">Blepharisma stoltei</name>
    <dbReference type="NCBI Taxonomy" id="1481888"/>
    <lineage>
        <taxon>Eukaryota</taxon>
        <taxon>Sar</taxon>
        <taxon>Alveolata</taxon>
        <taxon>Ciliophora</taxon>
        <taxon>Postciliodesmatophora</taxon>
        <taxon>Heterotrichea</taxon>
        <taxon>Heterotrichida</taxon>
        <taxon>Blepharismidae</taxon>
        <taxon>Blepharisma</taxon>
    </lineage>
</organism>
<reference evidence="2" key="1">
    <citation type="submission" date="2021-09" db="EMBL/GenBank/DDBJ databases">
        <authorList>
            <consortium name="AG Swart"/>
            <person name="Singh M."/>
            <person name="Singh A."/>
            <person name="Seah K."/>
            <person name="Emmerich C."/>
        </authorList>
    </citation>
    <scope>NUCLEOTIDE SEQUENCE</scope>
    <source>
        <strain evidence="2">ATCC30299</strain>
    </source>
</reference>
<dbReference type="InterPro" id="IPR002913">
    <property type="entry name" value="START_lipid-bd_dom"/>
</dbReference>
<evidence type="ECO:0000313" key="3">
    <source>
        <dbReference type="Proteomes" id="UP001162131"/>
    </source>
</evidence>
<comment type="caution">
    <text evidence="2">The sequence shown here is derived from an EMBL/GenBank/DDBJ whole genome shotgun (WGS) entry which is preliminary data.</text>
</comment>
<dbReference type="AlphaFoldDB" id="A0AAU9JVF0"/>
<feature type="domain" description="START" evidence="1">
    <location>
        <begin position="24"/>
        <end position="195"/>
    </location>
</feature>